<feature type="compositionally biased region" description="Polar residues" evidence="6">
    <location>
        <begin position="1"/>
        <end position="10"/>
    </location>
</feature>
<comment type="caution">
    <text evidence="8">The sequence shown here is derived from an EMBL/GenBank/DDBJ whole genome shotgun (WGS) entry which is preliminary data.</text>
</comment>
<sequence>MARKNPSSRSTRPRRAGSAGGPHELGQNLLIDRAVIGRMVELVAPTDGPITEIGPGDGALTAPLARLGRPLTAVEIDDRYARRLRSRLPGVRVITGDFLDHRLAPGPQVLVGNLPFHQTTAMLRRVLQAPGWTRAVLLLQWEVARRRAGIGGSTLMTAQWLPWFDFRLDRRVPSRAFEPRPGVDGAILIIERRSPPLLPAGERGAYRELVRRVFTGPGARLPAILRRAGCFSSTRAAAGWLGRSGIADSALPRDLTVEDWVALYRRT</sequence>
<name>A0A7Z0DBY6_9ACTN</name>
<dbReference type="GO" id="GO:0000179">
    <property type="term" value="F:rRNA (adenine-N6,N6-)-dimethyltransferase activity"/>
    <property type="evidence" value="ECO:0007669"/>
    <property type="project" value="UniProtKB-UniRule"/>
</dbReference>
<protein>
    <submittedName>
        <fullName evidence="8">23S rRNA (Adenine-N6)-dimethyltransferase</fullName>
        <ecNumber evidence="8">2.1.1.184</ecNumber>
    </submittedName>
</protein>
<dbReference type="Pfam" id="PF00398">
    <property type="entry name" value="RrnaAD"/>
    <property type="match status" value="1"/>
</dbReference>
<dbReference type="SMART" id="SM00650">
    <property type="entry name" value="rADc"/>
    <property type="match status" value="1"/>
</dbReference>
<dbReference type="GO" id="GO:0005829">
    <property type="term" value="C:cytosol"/>
    <property type="evidence" value="ECO:0007669"/>
    <property type="project" value="TreeGrafter"/>
</dbReference>
<feature type="binding site" evidence="5">
    <location>
        <position position="30"/>
    </location>
    <ligand>
        <name>S-adenosyl-L-methionine</name>
        <dbReference type="ChEBI" id="CHEBI:59789"/>
    </ligand>
</feature>
<evidence type="ECO:0000256" key="5">
    <source>
        <dbReference type="PROSITE-ProRule" id="PRU01026"/>
    </source>
</evidence>
<evidence type="ECO:0000256" key="3">
    <source>
        <dbReference type="ARBA" id="ARBA00022691"/>
    </source>
</evidence>
<proteinExistence type="inferred from homology"/>
<dbReference type="EMBL" id="JACBZS010000001">
    <property type="protein sequence ID" value="NYI72701.1"/>
    <property type="molecule type" value="Genomic_DNA"/>
</dbReference>
<dbReference type="PANTHER" id="PTHR11727:SF7">
    <property type="entry name" value="DIMETHYLADENOSINE TRANSFERASE-RELATED"/>
    <property type="match status" value="1"/>
</dbReference>
<keyword evidence="3 5" id="KW-0949">S-adenosyl-L-methionine</keyword>
<keyword evidence="9" id="KW-1185">Reference proteome</keyword>
<evidence type="ECO:0000313" key="8">
    <source>
        <dbReference type="EMBL" id="NYI72701.1"/>
    </source>
</evidence>
<dbReference type="RefSeq" id="WP_179446320.1">
    <property type="nucleotide sequence ID" value="NZ_JACBZS010000001.1"/>
</dbReference>
<dbReference type="CDD" id="cd02440">
    <property type="entry name" value="AdoMet_MTases"/>
    <property type="match status" value="1"/>
</dbReference>
<dbReference type="InterPro" id="IPR020596">
    <property type="entry name" value="rRNA_Ade_Mease_Trfase_CS"/>
</dbReference>
<evidence type="ECO:0000256" key="1">
    <source>
        <dbReference type="ARBA" id="ARBA00022603"/>
    </source>
</evidence>
<comment type="similarity">
    <text evidence="5">Belongs to the class I-like SAM-binding methyltransferase superfamily. rRNA adenine N(6)-methyltransferase family.</text>
</comment>
<dbReference type="NCBIfam" id="NF000499">
    <property type="entry name" value="Erm23S_rRNA_broad"/>
    <property type="match status" value="1"/>
</dbReference>
<dbReference type="Proteomes" id="UP000527616">
    <property type="component" value="Unassembled WGS sequence"/>
</dbReference>
<gene>
    <name evidence="8" type="ORF">GGQ54_003261</name>
</gene>
<feature type="binding site" evidence="5">
    <location>
        <position position="75"/>
    </location>
    <ligand>
        <name>S-adenosyl-L-methionine</name>
        <dbReference type="ChEBI" id="CHEBI:59789"/>
    </ligand>
</feature>
<dbReference type="PANTHER" id="PTHR11727">
    <property type="entry name" value="DIMETHYLADENOSINE TRANSFERASE"/>
    <property type="match status" value="1"/>
</dbReference>
<feature type="binding site" evidence="5">
    <location>
        <position position="28"/>
    </location>
    <ligand>
        <name>S-adenosyl-L-methionine</name>
        <dbReference type="ChEBI" id="CHEBI:59789"/>
    </ligand>
</feature>
<dbReference type="Gene3D" id="3.40.50.150">
    <property type="entry name" value="Vaccinia Virus protein VP39"/>
    <property type="match status" value="1"/>
</dbReference>
<feature type="domain" description="Ribosomal RNA adenine methylase transferase N-terminal" evidence="7">
    <location>
        <begin position="35"/>
        <end position="194"/>
    </location>
</feature>
<dbReference type="GO" id="GO:0003723">
    <property type="term" value="F:RNA binding"/>
    <property type="evidence" value="ECO:0007669"/>
    <property type="project" value="UniProtKB-UniRule"/>
</dbReference>
<feature type="binding site" evidence="5">
    <location>
        <position position="113"/>
    </location>
    <ligand>
        <name>S-adenosyl-L-methionine</name>
        <dbReference type="ChEBI" id="CHEBI:59789"/>
    </ligand>
</feature>
<keyword evidence="2 5" id="KW-0808">Transferase</keyword>
<dbReference type="InterPro" id="IPR029063">
    <property type="entry name" value="SAM-dependent_MTases_sf"/>
</dbReference>
<feature type="binding site" evidence="5">
    <location>
        <position position="54"/>
    </location>
    <ligand>
        <name>S-adenosyl-L-methionine</name>
        <dbReference type="ChEBI" id="CHEBI:59789"/>
    </ligand>
</feature>
<feature type="binding site" evidence="5">
    <location>
        <position position="97"/>
    </location>
    <ligand>
        <name>S-adenosyl-L-methionine</name>
        <dbReference type="ChEBI" id="CHEBI:59789"/>
    </ligand>
</feature>
<dbReference type="GO" id="GO:0052910">
    <property type="term" value="F:23S rRNA (adenine(2085)-N(6))-dimethyltransferase activity"/>
    <property type="evidence" value="ECO:0007669"/>
    <property type="project" value="UniProtKB-EC"/>
</dbReference>
<dbReference type="InterPro" id="IPR001737">
    <property type="entry name" value="KsgA/Erm"/>
</dbReference>
<organism evidence="8 9">
    <name type="scientific">Naumannella cuiyingiana</name>
    <dbReference type="NCBI Taxonomy" id="1347891"/>
    <lineage>
        <taxon>Bacteria</taxon>
        <taxon>Bacillati</taxon>
        <taxon>Actinomycetota</taxon>
        <taxon>Actinomycetes</taxon>
        <taxon>Propionibacteriales</taxon>
        <taxon>Propionibacteriaceae</taxon>
        <taxon>Naumannella</taxon>
    </lineage>
</organism>
<accession>A0A7Z0DBY6</accession>
<feature type="region of interest" description="Disordered" evidence="6">
    <location>
        <begin position="1"/>
        <end position="25"/>
    </location>
</feature>
<evidence type="ECO:0000259" key="7">
    <source>
        <dbReference type="SMART" id="SM00650"/>
    </source>
</evidence>
<evidence type="ECO:0000256" key="6">
    <source>
        <dbReference type="SAM" id="MobiDB-lite"/>
    </source>
</evidence>
<keyword evidence="1 5" id="KW-0489">Methyltransferase</keyword>
<dbReference type="EC" id="2.1.1.184" evidence="8"/>
<reference evidence="8 9" key="1">
    <citation type="submission" date="2020-07" db="EMBL/GenBank/DDBJ databases">
        <title>Sequencing the genomes of 1000 actinobacteria strains.</title>
        <authorList>
            <person name="Klenk H.-P."/>
        </authorList>
    </citation>
    <scope>NUCLEOTIDE SEQUENCE [LARGE SCALE GENOMIC DNA]</scope>
    <source>
        <strain evidence="8 9">DSM 103164</strain>
    </source>
</reference>
<dbReference type="InterPro" id="IPR020598">
    <property type="entry name" value="rRNA_Ade_methylase_Trfase_N"/>
</dbReference>
<evidence type="ECO:0000256" key="2">
    <source>
        <dbReference type="ARBA" id="ARBA00022679"/>
    </source>
</evidence>
<evidence type="ECO:0000256" key="4">
    <source>
        <dbReference type="ARBA" id="ARBA00022884"/>
    </source>
</evidence>
<dbReference type="AlphaFoldDB" id="A0A7Z0DBY6"/>
<dbReference type="PROSITE" id="PS01131">
    <property type="entry name" value="RRNA_A_DIMETH"/>
    <property type="match status" value="1"/>
</dbReference>
<evidence type="ECO:0000313" key="9">
    <source>
        <dbReference type="Proteomes" id="UP000527616"/>
    </source>
</evidence>
<dbReference type="SUPFAM" id="SSF53335">
    <property type="entry name" value="S-adenosyl-L-methionine-dependent methyltransferases"/>
    <property type="match status" value="1"/>
</dbReference>
<keyword evidence="4 5" id="KW-0694">RNA-binding</keyword>
<dbReference type="PROSITE" id="PS51689">
    <property type="entry name" value="SAM_RNA_A_N6_MT"/>
    <property type="match status" value="1"/>
</dbReference>